<accession>A0A420ZC95</accession>
<dbReference type="AlphaFoldDB" id="A0A420ZC95"/>
<dbReference type="Gene3D" id="2.60.40.10">
    <property type="entry name" value="Immunoglobulins"/>
    <property type="match status" value="1"/>
</dbReference>
<dbReference type="Proteomes" id="UP000281261">
    <property type="component" value="Unassembled WGS sequence"/>
</dbReference>
<comment type="similarity">
    <text evidence="1">Belongs to the intimin/invasin family.</text>
</comment>
<dbReference type="SUPFAM" id="SSF49373">
    <property type="entry name" value="Invasin/intimin cell-adhesion fragments"/>
    <property type="match status" value="1"/>
</dbReference>
<name>A0A420ZC95_UNCK3</name>
<proteinExistence type="inferred from homology"/>
<dbReference type="Pfam" id="PF02369">
    <property type="entry name" value="Big_1"/>
    <property type="match status" value="1"/>
</dbReference>
<dbReference type="InterPro" id="IPR003344">
    <property type="entry name" value="Big_1_dom"/>
</dbReference>
<protein>
    <recommendedName>
        <fullName evidence="2">Big-1 domain-containing protein</fullName>
    </recommendedName>
</protein>
<evidence type="ECO:0000259" key="2">
    <source>
        <dbReference type="Pfam" id="PF02369"/>
    </source>
</evidence>
<dbReference type="InterPro" id="IPR013783">
    <property type="entry name" value="Ig-like_fold"/>
</dbReference>
<gene>
    <name evidence="3" type="ORF">DRH29_03865</name>
</gene>
<evidence type="ECO:0000313" key="3">
    <source>
        <dbReference type="EMBL" id="RLC36751.1"/>
    </source>
</evidence>
<comment type="caution">
    <text evidence="3">The sequence shown here is derived from an EMBL/GenBank/DDBJ whole genome shotgun (WGS) entry which is preliminary data.</text>
</comment>
<evidence type="ECO:0000256" key="1">
    <source>
        <dbReference type="ARBA" id="ARBA00010116"/>
    </source>
</evidence>
<evidence type="ECO:0000313" key="4">
    <source>
        <dbReference type="Proteomes" id="UP000281261"/>
    </source>
</evidence>
<feature type="domain" description="Big-1" evidence="2">
    <location>
        <begin position="4"/>
        <end position="76"/>
    </location>
</feature>
<organism evidence="3 4">
    <name type="scientific">candidate division Kazan bacterium</name>
    <dbReference type="NCBI Taxonomy" id="2202143"/>
    <lineage>
        <taxon>Bacteria</taxon>
        <taxon>Bacteria division Kazan-3B-28</taxon>
    </lineage>
</organism>
<dbReference type="EMBL" id="QMNG01000031">
    <property type="protein sequence ID" value="RLC36751.1"/>
    <property type="molecule type" value="Genomic_DNA"/>
</dbReference>
<reference evidence="3 4" key="1">
    <citation type="submission" date="2018-06" db="EMBL/GenBank/DDBJ databases">
        <title>Extensive metabolic versatility and redundancy in microbially diverse, dynamic hydrothermal sediments.</title>
        <authorList>
            <person name="Dombrowski N."/>
            <person name="Teske A."/>
            <person name="Baker B.J."/>
        </authorList>
    </citation>
    <scope>NUCLEOTIDE SEQUENCE [LARGE SCALE GENOMIC DNA]</scope>
    <source>
        <strain evidence="3">B79_G16</strain>
    </source>
</reference>
<sequence length="102" mass="11066">MPTRTVQVTATLTDTDGNPLSGKPINLYYREAGSTTWNDLGTNPHTTDANGQVTDSIDLTVPGSYDFRAEFPGDDQYEASSAELLNQMIKAKTQLTITVTPL</sequence>
<dbReference type="InterPro" id="IPR008964">
    <property type="entry name" value="Invasin/intimin_cell_adhesion"/>
</dbReference>